<keyword evidence="3" id="KW-1185">Reference proteome</keyword>
<evidence type="ECO:0000256" key="1">
    <source>
        <dbReference type="SAM" id="Phobius"/>
    </source>
</evidence>
<dbReference type="AlphaFoldDB" id="A0A517R0H6"/>
<proteinExistence type="predicted"/>
<keyword evidence="1" id="KW-1133">Transmembrane helix</keyword>
<dbReference type="RefSeq" id="WP_310821257.1">
    <property type="nucleotide sequence ID" value="NZ_CP036268.1"/>
</dbReference>
<accession>A0A517R0H6</accession>
<evidence type="ECO:0000313" key="3">
    <source>
        <dbReference type="Proteomes" id="UP000317318"/>
    </source>
</evidence>
<protein>
    <submittedName>
        <fullName evidence="2">Uncharacterized protein</fullName>
    </submittedName>
</protein>
<dbReference type="KEGG" id="svp:Pan189_17820"/>
<evidence type="ECO:0000313" key="2">
    <source>
        <dbReference type="EMBL" id="QDT37402.1"/>
    </source>
</evidence>
<dbReference type="EMBL" id="CP036268">
    <property type="protein sequence ID" value="QDT37402.1"/>
    <property type="molecule type" value="Genomic_DNA"/>
</dbReference>
<keyword evidence="1" id="KW-0812">Transmembrane</keyword>
<name>A0A517R0H6_9PLAN</name>
<organism evidence="2 3">
    <name type="scientific">Stratiformator vulcanicus</name>
    <dbReference type="NCBI Taxonomy" id="2527980"/>
    <lineage>
        <taxon>Bacteria</taxon>
        <taxon>Pseudomonadati</taxon>
        <taxon>Planctomycetota</taxon>
        <taxon>Planctomycetia</taxon>
        <taxon>Planctomycetales</taxon>
        <taxon>Planctomycetaceae</taxon>
        <taxon>Stratiformator</taxon>
    </lineage>
</organism>
<feature type="transmembrane region" description="Helical" evidence="1">
    <location>
        <begin position="6"/>
        <end position="26"/>
    </location>
</feature>
<reference evidence="2 3" key="1">
    <citation type="submission" date="2019-02" db="EMBL/GenBank/DDBJ databases">
        <title>Deep-cultivation of Planctomycetes and their phenomic and genomic characterization uncovers novel biology.</title>
        <authorList>
            <person name="Wiegand S."/>
            <person name="Jogler M."/>
            <person name="Boedeker C."/>
            <person name="Pinto D."/>
            <person name="Vollmers J."/>
            <person name="Rivas-Marin E."/>
            <person name="Kohn T."/>
            <person name="Peeters S.H."/>
            <person name="Heuer A."/>
            <person name="Rast P."/>
            <person name="Oberbeckmann S."/>
            <person name="Bunk B."/>
            <person name="Jeske O."/>
            <person name="Meyerdierks A."/>
            <person name="Storesund J.E."/>
            <person name="Kallscheuer N."/>
            <person name="Luecker S."/>
            <person name="Lage O.M."/>
            <person name="Pohl T."/>
            <person name="Merkel B.J."/>
            <person name="Hornburger P."/>
            <person name="Mueller R.-W."/>
            <person name="Bruemmer F."/>
            <person name="Labrenz M."/>
            <person name="Spormann A.M."/>
            <person name="Op den Camp H."/>
            <person name="Overmann J."/>
            <person name="Amann R."/>
            <person name="Jetten M.S.M."/>
            <person name="Mascher T."/>
            <person name="Medema M.H."/>
            <person name="Devos D.P."/>
            <person name="Kaster A.-K."/>
            <person name="Ovreas L."/>
            <person name="Rohde M."/>
            <person name="Galperin M.Y."/>
            <person name="Jogler C."/>
        </authorList>
    </citation>
    <scope>NUCLEOTIDE SEQUENCE [LARGE SCALE GENOMIC DNA]</scope>
    <source>
        <strain evidence="2 3">Pan189</strain>
    </source>
</reference>
<gene>
    <name evidence="2" type="ORF">Pan189_17820</name>
</gene>
<sequence>MYAASRSFELGILPVFLLGLMLYEFARGHYRDWPVWSLLVPIAIFAYWAIRSWSGDRVNATNDPSGHRHLILLVGSTVGLVPYLLWRAKNKLFP</sequence>
<feature type="transmembrane region" description="Helical" evidence="1">
    <location>
        <begin position="70"/>
        <end position="86"/>
    </location>
</feature>
<keyword evidence="1" id="KW-0472">Membrane</keyword>
<dbReference type="Proteomes" id="UP000317318">
    <property type="component" value="Chromosome"/>
</dbReference>
<feature type="transmembrane region" description="Helical" evidence="1">
    <location>
        <begin position="33"/>
        <end position="50"/>
    </location>
</feature>